<gene>
    <name evidence="8" type="ORF">GCM10023322_77410</name>
</gene>
<evidence type="ECO:0000256" key="2">
    <source>
        <dbReference type="ARBA" id="ARBA00022692"/>
    </source>
</evidence>
<dbReference type="SUPFAM" id="SSF103473">
    <property type="entry name" value="MFS general substrate transporter"/>
    <property type="match status" value="1"/>
</dbReference>
<keyword evidence="2 6" id="KW-0812">Transmembrane</keyword>
<comment type="subcellular location">
    <subcellularLocation>
        <location evidence="1">Cell membrane</location>
        <topology evidence="1">Multi-pass membrane protein</topology>
    </subcellularLocation>
</comment>
<protein>
    <submittedName>
        <fullName evidence="8">MFS transporter</fullName>
    </submittedName>
</protein>
<feature type="transmembrane region" description="Helical" evidence="6">
    <location>
        <begin position="86"/>
        <end position="105"/>
    </location>
</feature>
<evidence type="ECO:0000256" key="3">
    <source>
        <dbReference type="ARBA" id="ARBA00022989"/>
    </source>
</evidence>
<feature type="transmembrane region" description="Helical" evidence="6">
    <location>
        <begin position="342"/>
        <end position="365"/>
    </location>
</feature>
<proteinExistence type="predicted"/>
<evidence type="ECO:0000313" key="9">
    <source>
        <dbReference type="Proteomes" id="UP001501570"/>
    </source>
</evidence>
<dbReference type="InterPro" id="IPR052524">
    <property type="entry name" value="MFS_Cyanate_Porter"/>
</dbReference>
<comment type="caution">
    <text evidence="8">The sequence shown here is derived from an EMBL/GenBank/DDBJ whole genome shotgun (WGS) entry which is preliminary data.</text>
</comment>
<keyword evidence="4 6" id="KW-0472">Membrane</keyword>
<keyword evidence="3 6" id="KW-1133">Transmembrane helix</keyword>
<reference evidence="9" key="1">
    <citation type="journal article" date="2019" name="Int. J. Syst. Evol. Microbiol.">
        <title>The Global Catalogue of Microorganisms (GCM) 10K type strain sequencing project: providing services to taxonomists for standard genome sequencing and annotation.</title>
        <authorList>
            <consortium name="The Broad Institute Genomics Platform"/>
            <consortium name="The Broad Institute Genome Sequencing Center for Infectious Disease"/>
            <person name="Wu L."/>
            <person name="Ma J."/>
        </authorList>
    </citation>
    <scope>NUCLEOTIDE SEQUENCE [LARGE SCALE GENOMIC DNA]</scope>
    <source>
        <strain evidence="9">JCM 18304</strain>
    </source>
</reference>
<name>A0ABP9SRX3_9ACTN</name>
<feature type="transmembrane region" description="Helical" evidence="6">
    <location>
        <begin position="283"/>
        <end position="302"/>
    </location>
</feature>
<dbReference type="EMBL" id="BAABJQ010000041">
    <property type="protein sequence ID" value="GAA5200154.1"/>
    <property type="molecule type" value="Genomic_DNA"/>
</dbReference>
<organism evidence="8 9">
    <name type="scientific">Rugosimonospora acidiphila</name>
    <dbReference type="NCBI Taxonomy" id="556531"/>
    <lineage>
        <taxon>Bacteria</taxon>
        <taxon>Bacillati</taxon>
        <taxon>Actinomycetota</taxon>
        <taxon>Actinomycetes</taxon>
        <taxon>Micromonosporales</taxon>
        <taxon>Micromonosporaceae</taxon>
        <taxon>Rugosimonospora</taxon>
    </lineage>
</organism>
<evidence type="ECO:0000259" key="7">
    <source>
        <dbReference type="PROSITE" id="PS50850"/>
    </source>
</evidence>
<accession>A0ABP9SRX3</accession>
<dbReference type="PROSITE" id="PS50850">
    <property type="entry name" value="MFS"/>
    <property type="match status" value="1"/>
</dbReference>
<dbReference type="InterPro" id="IPR020846">
    <property type="entry name" value="MFS_dom"/>
</dbReference>
<dbReference type="Proteomes" id="UP001501570">
    <property type="component" value="Unassembled WGS sequence"/>
</dbReference>
<dbReference type="CDD" id="cd17339">
    <property type="entry name" value="MFS_NIMT_CynX_like"/>
    <property type="match status" value="1"/>
</dbReference>
<dbReference type="PANTHER" id="PTHR23523:SF2">
    <property type="entry name" value="2-NITROIMIDAZOLE TRANSPORTER"/>
    <property type="match status" value="1"/>
</dbReference>
<feature type="transmembrane region" description="Helical" evidence="6">
    <location>
        <begin position="217"/>
        <end position="239"/>
    </location>
</feature>
<feature type="domain" description="Major facilitator superfamily (MFS) profile" evidence="7">
    <location>
        <begin position="215"/>
        <end position="463"/>
    </location>
</feature>
<keyword evidence="9" id="KW-1185">Reference proteome</keyword>
<feature type="transmembrane region" description="Helical" evidence="6">
    <location>
        <begin position="308"/>
        <end position="330"/>
    </location>
</feature>
<evidence type="ECO:0000256" key="4">
    <source>
        <dbReference type="ARBA" id="ARBA00023136"/>
    </source>
</evidence>
<dbReference type="Gene3D" id="1.20.1250.20">
    <property type="entry name" value="MFS general substrate transporter like domains"/>
    <property type="match status" value="2"/>
</dbReference>
<feature type="transmembrane region" description="Helical" evidence="6">
    <location>
        <begin position="59"/>
        <end position="79"/>
    </location>
</feature>
<feature type="compositionally biased region" description="Low complexity" evidence="5">
    <location>
        <begin position="428"/>
        <end position="463"/>
    </location>
</feature>
<evidence type="ECO:0000256" key="6">
    <source>
        <dbReference type="SAM" id="Phobius"/>
    </source>
</evidence>
<dbReference type="InterPro" id="IPR036259">
    <property type="entry name" value="MFS_trans_sf"/>
</dbReference>
<feature type="transmembrane region" description="Helical" evidence="6">
    <location>
        <begin position="172"/>
        <end position="191"/>
    </location>
</feature>
<dbReference type="Pfam" id="PF07690">
    <property type="entry name" value="MFS_1"/>
    <property type="match status" value="1"/>
</dbReference>
<evidence type="ECO:0000313" key="8">
    <source>
        <dbReference type="EMBL" id="GAA5200154.1"/>
    </source>
</evidence>
<evidence type="ECO:0000256" key="1">
    <source>
        <dbReference type="ARBA" id="ARBA00004651"/>
    </source>
</evidence>
<sequence length="463" mass="47435">MRPESATTGRPGARAARNGALIAGILLLAFNLRPAITSLTPLFPDLATHDRLSSAELSLLATLPVLSFGVFSAVAAPLARRLGEERVLGGALVLLACGLVGRAALGSAALFPATVIGAAAIAVMNVLLSGLIKRRLAHLAGLLMGLYLLSLYVGATLGSATAVPLYHGTGSWFIVLGVWTLPALIALIAWLPQTRERAPVRSTADGPRATNPYRVRLAWQVAGFMGLQSLTYYATLSWLPTLFRDRGSSPAQAGLLVSMLSITGLVTAMLTPMVAHRRRDHRLLIVPSVLVCGIGIAGAWLAPLGTAVIWTGLLGLGQGAALGLALYFTIARASTPRTAVRLSAMAQCVGYLLAATGPLTVGLLYHSTGGWAVPFSLLLVLTGIELVVGLFAARDRLLPEAPQEAGSPGEATDPVGPGEATAPVEPPASGVSVAAGANGAADGARIEPAAPEAPIGAGEPGSR</sequence>
<dbReference type="InterPro" id="IPR011701">
    <property type="entry name" value="MFS"/>
</dbReference>
<feature type="transmembrane region" description="Helical" evidence="6">
    <location>
        <begin position="251"/>
        <end position="271"/>
    </location>
</feature>
<feature type="region of interest" description="Disordered" evidence="5">
    <location>
        <begin position="401"/>
        <end position="463"/>
    </location>
</feature>
<feature type="transmembrane region" description="Helical" evidence="6">
    <location>
        <begin position="111"/>
        <end position="132"/>
    </location>
</feature>
<evidence type="ECO:0000256" key="5">
    <source>
        <dbReference type="SAM" id="MobiDB-lite"/>
    </source>
</evidence>
<dbReference type="PANTHER" id="PTHR23523">
    <property type="match status" value="1"/>
</dbReference>
<feature type="transmembrane region" description="Helical" evidence="6">
    <location>
        <begin position="144"/>
        <end position="166"/>
    </location>
</feature>
<feature type="transmembrane region" description="Helical" evidence="6">
    <location>
        <begin position="371"/>
        <end position="393"/>
    </location>
</feature>